<dbReference type="Proteomes" id="UP001501671">
    <property type="component" value="Unassembled WGS sequence"/>
</dbReference>
<dbReference type="InterPro" id="IPR042183">
    <property type="entry name" value="MmgE/PrpD_sf_1"/>
</dbReference>
<dbReference type="InterPro" id="IPR045336">
    <property type="entry name" value="MmgE_PrpD_N"/>
</dbReference>
<comment type="similarity">
    <text evidence="1">Belongs to the PrpD family.</text>
</comment>
<comment type="caution">
    <text evidence="4">The sequence shown here is derived from an EMBL/GenBank/DDBJ whole genome shotgun (WGS) entry which is preliminary data.</text>
</comment>
<dbReference type="RefSeq" id="WP_345249283.1">
    <property type="nucleotide sequence ID" value="NZ_BAABFO010000009.1"/>
</dbReference>
<sequence length="458" mass="48719">MTATANATAADRLARHFSRLTPETITDQAKTAVKRLLLDYLGVALAGSQTESGRIAGAYALADGGQPQSTLIGGNGKAPAAQAAFANAIASHSIELDDIDVFAYFHFSPPVFSAALAAAEKAGASGAQLLAALAAGCEMMERVSRAANPSLRDRCYHSTPTCGVFGAAVAAGKLWGLSAEQMVSAIGLAGAQASGILEFHGHSMQKRFSPGPGARGGLTAAHLALLGFTGQDTVLEGPRGFLKAFTDEPDPSQLTAGLDTPYRLDIEFKPYSCARPIHNAIDCALQIRRRDEPRLEDIDAILVERHPSWAHKHQNKAPESYHAAQLSLHFSVAVALREGRALLDQYSDRNLHDPAIVRLMRITDIAADPSLPRGVSCRMTVTMKDGRRFSAQVDYPKGSIQVPMSDAEIEAKFTSLAAPVIGTEAAGELVERVRGIEHGGRVGELMALTQRRRQAGRV</sequence>
<dbReference type="PANTHER" id="PTHR16943:SF8">
    <property type="entry name" value="2-METHYLCITRATE DEHYDRATASE"/>
    <property type="match status" value="1"/>
</dbReference>
<dbReference type="Gene3D" id="3.30.1330.120">
    <property type="entry name" value="2-methylcitrate dehydratase PrpD"/>
    <property type="match status" value="1"/>
</dbReference>
<organism evidence="4 5">
    <name type="scientific">Pigmentiphaga soli</name>
    <dbReference type="NCBI Taxonomy" id="1007095"/>
    <lineage>
        <taxon>Bacteria</taxon>
        <taxon>Pseudomonadati</taxon>
        <taxon>Pseudomonadota</taxon>
        <taxon>Betaproteobacteria</taxon>
        <taxon>Burkholderiales</taxon>
        <taxon>Alcaligenaceae</taxon>
        <taxon>Pigmentiphaga</taxon>
    </lineage>
</organism>
<name>A0ABP8GZP4_9BURK</name>
<dbReference type="Pfam" id="PF19305">
    <property type="entry name" value="MmgE_PrpD_C"/>
    <property type="match status" value="1"/>
</dbReference>
<protein>
    <submittedName>
        <fullName evidence="4">MmgE/PrpD family protein</fullName>
    </submittedName>
</protein>
<evidence type="ECO:0000259" key="3">
    <source>
        <dbReference type="Pfam" id="PF19305"/>
    </source>
</evidence>
<feature type="domain" description="MmgE/PrpD N-terminal" evidence="2">
    <location>
        <begin position="12"/>
        <end position="252"/>
    </location>
</feature>
<dbReference type="Pfam" id="PF03972">
    <property type="entry name" value="MmgE_PrpD_N"/>
    <property type="match status" value="1"/>
</dbReference>
<keyword evidence="5" id="KW-1185">Reference proteome</keyword>
<dbReference type="Gene3D" id="1.10.4100.10">
    <property type="entry name" value="2-methylcitrate dehydratase PrpD"/>
    <property type="match status" value="1"/>
</dbReference>
<dbReference type="InterPro" id="IPR042188">
    <property type="entry name" value="MmgE/PrpD_sf_2"/>
</dbReference>
<dbReference type="PANTHER" id="PTHR16943">
    <property type="entry name" value="2-METHYLCITRATE DEHYDRATASE-RELATED"/>
    <property type="match status" value="1"/>
</dbReference>
<dbReference type="EMBL" id="BAABFO010000009">
    <property type="protein sequence ID" value="GAA4332257.1"/>
    <property type="molecule type" value="Genomic_DNA"/>
</dbReference>
<reference evidence="5" key="1">
    <citation type="journal article" date="2019" name="Int. J. Syst. Evol. Microbiol.">
        <title>The Global Catalogue of Microorganisms (GCM) 10K type strain sequencing project: providing services to taxonomists for standard genome sequencing and annotation.</title>
        <authorList>
            <consortium name="The Broad Institute Genomics Platform"/>
            <consortium name="The Broad Institute Genome Sequencing Center for Infectious Disease"/>
            <person name="Wu L."/>
            <person name="Ma J."/>
        </authorList>
    </citation>
    <scope>NUCLEOTIDE SEQUENCE [LARGE SCALE GENOMIC DNA]</scope>
    <source>
        <strain evidence="5">JCM 17666</strain>
    </source>
</reference>
<feature type="domain" description="MmgE/PrpD C-terminal" evidence="3">
    <location>
        <begin position="271"/>
        <end position="426"/>
    </location>
</feature>
<dbReference type="InterPro" id="IPR036148">
    <property type="entry name" value="MmgE/PrpD_sf"/>
</dbReference>
<dbReference type="InterPro" id="IPR005656">
    <property type="entry name" value="MmgE_PrpD"/>
</dbReference>
<dbReference type="SUPFAM" id="SSF103378">
    <property type="entry name" value="2-methylcitrate dehydratase PrpD"/>
    <property type="match status" value="1"/>
</dbReference>
<evidence type="ECO:0000313" key="4">
    <source>
        <dbReference type="EMBL" id="GAA4332257.1"/>
    </source>
</evidence>
<evidence type="ECO:0000256" key="1">
    <source>
        <dbReference type="ARBA" id="ARBA00006174"/>
    </source>
</evidence>
<proteinExistence type="inferred from homology"/>
<evidence type="ECO:0000259" key="2">
    <source>
        <dbReference type="Pfam" id="PF03972"/>
    </source>
</evidence>
<accession>A0ABP8GZP4</accession>
<dbReference type="InterPro" id="IPR045337">
    <property type="entry name" value="MmgE_PrpD_C"/>
</dbReference>
<evidence type="ECO:0000313" key="5">
    <source>
        <dbReference type="Proteomes" id="UP001501671"/>
    </source>
</evidence>
<gene>
    <name evidence="4" type="ORF">GCM10023144_21990</name>
</gene>